<dbReference type="Proteomes" id="UP000319213">
    <property type="component" value="Unassembled WGS sequence"/>
</dbReference>
<organism evidence="6 7">
    <name type="scientific">Thermopolyspora flexuosa</name>
    <dbReference type="NCBI Taxonomy" id="103836"/>
    <lineage>
        <taxon>Bacteria</taxon>
        <taxon>Bacillati</taxon>
        <taxon>Actinomycetota</taxon>
        <taxon>Actinomycetes</taxon>
        <taxon>Streptosporangiales</taxon>
        <taxon>Streptosporangiaceae</taxon>
        <taxon>Thermopolyspora</taxon>
    </lineage>
</organism>
<feature type="region of interest" description="Disordered" evidence="3">
    <location>
        <begin position="116"/>
        <end position="139"/>
    </location>
</feature>
<evidence type="ECO:0000313" key="7">
    <source>
        <dbReference type="Proteomes" id="UP000319213"/>
    </source>
</evidence>
<feature type="domain" description="Glycosyltransferase subfamily 4-like N-terminal" evidence="5">
    <location>
        <begin position="22"/>
        <end position="182"/>
    </location>
</feature>
<gene>
    <name evidence="6" type="ORF">FHX40_2643</name>
</gene>
<keyword evidence="2 6" id="KW-0808">Transferase</keyword>
<dbReference type="RefSeq" id="WP_142259862.1">
    <property type="nucleotide sequence ID" value="NZ_BMPV01000001.1"/>
</dbReference>
<dbReference type="OrthoDB" id="9810929at2"/>
<protein>
    <submittedName>
        <fullName evidence="6">Glycosyltransferase involved in cell wall biosynthesis</fullName>
    </submittedName>
</protein>
<reference evidence="6 7" key="1">
    <citation type="submission" date="2019-06" db="EMBL/GenBank/DDBJ databases">
        <title>Sequencing the genomes of 1000 actinobacteria strains.</title>
        <authorList>
            <person name="Klenk H.-P."/>
        </authorList>
    </citation>
    <scope>NUCLEOTIDE SEQUENCE [LARGE SCALE GENOMIC DNA]</scope>
    <source>
        <strain evidence="6 7">DSM 43186</strain>
    </source>
</reference>
<dbReference type="PANTHER" id="PTHR12526">
    <property type="entry name" value="GLYCOSYLTRANSFERASE"/>
    <property type="match status" value="1"/>
</dbReference>
<dbReference type="InterPro" id="IPR028098">
    <property type="entry name" value="Glyco_trans_4-like_N"/>
</dbReference>
<dbReference type="Pfam" id="PF13579">
    <property type="entry name" value="Glyco_trans_4_4"/>
    <property type="match status" value="1"/>
</dbReference>
<keyword evidence="7" id="KW-1185">Reference proteome</keyword>
<name>A0A543IZB6_9ACTN</name>
<evidence type="ECO:0000256" key="2">
    <source>
        <dbReference type="ARBA" id="ARBA00022679"/>
    </source>
</evidence>
<dbReference type="GO" id="GO:0016757">
    <property type="term" value="F:glycosyltransferase activity"/>
    <property type="evidence" value="ECO:0007669"/>
    <property type="project" value="UniProtKB-KW"/>
</dbReference>
<dbReference type="SUPFAM" id="SSF53756">
    <property type="entry name" value="UDP-Glycosyltransferase/glycogen phosphorylase"/>
    <property type="match status" value="1"/>
</dbReference>
<evidence type="ECO:0000259" key="4">
    <source>
        <dbReference type="Pfam" id="PF00534"/>
    </source>
</evidence>
<dbReference type="Pfam" id="PF00534">
    <property type="entry name" value="Glycos_transf_1"/>
    <property type="match status" value="1"/>
</dbReference>
<evidence type="ECO:0000256" key="1">
    <source>
        <dbReference type="ARBA" id="ARBA00022676"/>
    </source>
</evidence>
<keyword evidence="1" id="KW-0328">Glycosyltransferase</keyword>
<comment type="caution">
    <text evidence="6">The sequence shown here is derived from an EMBL/GenBank/DDBJ whole genome shotgun (WGS) entry which is preliminary data.</text>
</comment>
<feature type="domain" description="Glycosyl transferase family 1" evidence="4">
    <location>
        <begin position="198"/>
        <end position="358"/>
    </location>
</feature>
<dbReference type="InterPro" id="IPR001296">
    <property type="entry name" value="Glyco_trans_1"/>
</dbReference>
<dbReference type="Gene3D" id="3.40.50.2000">
    <property type="entry name" value="Glycogen Phosphorylase B"/>
    <property type="match status" value="2"/>
</dbReference>
<evidence type="ECO:0000256" key="3">
    <source>
        <dbReference type="SAM" id="MobiDB-lite"/>
    </source>
</evidence>
<dbReference type="PANTHER" id="PTHR12526:SF635">
    <property type="entry name" value="GLYCOSYL TRANSFERASE GROUP 1"/>
    <property type="match status" value="1"/>
</dbReference>
<evidence type="ECO:0000259" key="5">
    <source>
        <dbReference type="Pfam" id="PF13579"/>
    </source>
</evidence>
<dbReference type="AlphaFoldDB" id="A0A543IZB6"/>
<proteinExistence type="predicted"/>
<accession>A0A543IZB6</accession>
<dbReference type="EMBL" id="VFPQ01000001">
    <property type="protein sequence ID" value="TQM75920.1"/>
    <property type="molecule type" value="Genomic_DNA"/>
</dbReference>
<evidence type="ECO:0000313" key="6">
    <source>
        <dbReference type="EMBL" id="TQM75920.1"/>
    </source>
</evidence>
<sequence>MHIAIVSAHELPPETPAIARELSRGHRVTVYTRRYSPELRDRGRLAPGVTVEHVPAGPATRLPEGKLLPYLSDFSAGLQERWGRERPDVIHAHSWTGGLAAIAGADALGVPVTQTFHSLGGRNDEDESAGDARGGPDPEVRIRLERAIGRRASAVIASCAGEESELIRIGVPRRNIAIVPGGVDVERFRRRGPAYPRGERPRLVHVGRLTPAGGAGTAIRALEAVPGAELVIAGGPVTGDLESDPDYRRLRALAEEVGVADRVTFLGRVPHAAMPKLMRSADVVLTLPQAVPTGMVALEAMACGVPVIASAVGAHLDSVVDGVTGFLIPPSRPATLARRAREVLADPTLRTALGYAGADRARSRYSLERIGQELVRVYEDVRAARACA</sequence>